<accession>A0A0C9WA10</accession>
<evidence type="ECO:0000313" key="2">
    <source>
        <dbReference type="EMBL" id="KIJ59917.1"/>
    </source>
</evidence>
<dbReference type="AlphaFoldDB" id="A0A0C9WA10"/>
<dbReference type="EMBL" id="KN839878">
    <property type="protein sequence ID" value="KIJ59917.1"/>
    <property type="molecule type" value="Genomic_DNA"/>
</dbReference>
<evidence type="ECO:0000256" key="1">
    <source>
        <dbReference type="SAM" id="MobiDB-lite"/>
    </source>
</evidence>
<feature type="compositionally biased region" description="Acidic residues" evidence="1">
    <location>
        <begin position="812"/>
        <end position="829"/>
    </location>
</feature>
<organism evidence="2 3">
    <name type="scientific">Hydnomerulius pinastri MD-312</name>
    <dbReference type="NCBI Taxonomy" id="994086"/>
    <lineage>
        <taxon>Eukaryota</taxon>
        <taxon>Fungi</taxon>
        <taxon>Dikarya</taxon>
        <taxon>Basidiomycota</taxon>
        <taxon>Agaricomycotina</taxon>
        <taxon>Agaricomycetes</taxon>
        <taxon>Agaricomycetidae</taxon>
        <taxon>Boletales</taxon>
        <taxon>Boletales incertae sedis</taxon>
        <taxon>Leucogyrophana</taxon>
    </lineage>
</organism>
<dbReference type="OrthoDB" id="73076at2759"/>
<protein>
    <submittedName>
        <fullName evidence="2">Uncharacterized protein</fullName>
    </submittedName>
</protein>
<sequence length="1181" mass="132259">MYRHARSELQFSMPLAREGVPSAEALFLCILDIDPHAEFDDDDCRVVRHSQCGRRVTVKEPYDVTRFRQHNAQCSSHKPSPAGGTPTISQWARTFNIKLKKPGGDIPSGGQQSTTSRPHVPLPCPGLREVDEPLIRQYLTRTGVSGGGSRSVAKIAETLFKKTFSKLSGRRRRAVLDQQVHEQAWRNDHQRLTISASKCDKFAILLDGCPQPCSQCRSLLDLHAFRKAIKKPIPSDENYVHVNHHFRPEILGKIYARTVGVREIIETASEERTPCIQFATGVLQGKFKDLAVFTDLVEVMVSKLDREERGVGMQNFKYAPAWDEFVHIVKIHSPAAHRFLKKHLPARTERSFRVKESRRPQFPMTICSRSFELVANHLAALSYNGPVSVCCDDTKLHPVWRLFWDRERKGHYLVGGVSEPLLVTDPESIREIVDNAEQYPLATKLRLWCMQIPLPKMAPIVIAMLPISSDNDADTLTKWSLDILRGLREHQIMVVSYACDGTEVERAVQRNIAAKSEETIKYMIKSPCEGFDAIELEITKLFAQALAELQDSKHGLKTFRNNLFSGARLLTLGNYTAIFARIRTIAFETNSPLYHRDVEKLDRQDDNAAARLFSSQVLGFIVHNHPDYVGEIVYLFVHGELIDAYQNRSISHRERLKMALRTYYVHQGWRNEPGEHLFSGIRELVKDFAALEAFYSVPPLHVKQQEAVLSQQSPDFKARAQGYCHTYFYADGVDLQELSRFPTDLEIEEAAQEAAGEAQSLIAVLGVNPSHLTQPHTVVLPGINRFVNLPPTASTGVPEESDSDSESHLEHEESDSDITLDSEGEPEESEAQQLESLISVAERNESLSRAQEEDQLRLTFASIAVAADEMQQVQRFAASADEEATEEMIAQAYQNIQDCLSLPPLKLADSSVDFNMLVKIREAHETRQAKKGCRTRGDDQADSSEKQDASKRLELIREFHAILKEQQGRGAGTGLERAARWTGSSAQSSSGNAANAATVAKQGVRKAMTRRKQIFTLAKLPFLAVLADARISMLKPLESGHYGLIFTSGRLRIGKVIALYSKGGGKNGKHGAALKADHIAALSYVGVQVYQQYFRQTFRAVTDETAKFQTHQFAFLPSIMFLCTLNSTPEITHSGSELTVSVADLALFEALKRAENNISEAGKLFRKRGKGKAPEEDELED</sequence>
<evidence type="ECO:0000313" key="3">
    <source>
        <dbReference type="Proteomes" id="UP000053820"/>
    </source>
</evidence>
<reference evidence="2 3" key="1">
    <citation type="submission" date="2014-04" db="EMBL/GenBank/DDBJ databases">
        <title>Evolutionary Origins and Diversification of the Mycorrhizal Mutualists.</title>
        <authorList>
            <consortium name="DOE Joint Genome Institute"/>
            <consortium name="Mycorrhizal Genomics Consortium"/>
            <person name="Kohler A."/>
            <person name="Kuo A."/>
            <person name="Nagy L.G."/>
            <person name="Floudas D."/>
            <person name="Copeland A."/>
            <person name="Barry K.W."/>
            <person name="Cichocki N."/>
            <person name="Veneault-Fourrey C."/>
            <person name="LaButti K."/>
            <person name="Lindquist E.A."/>
            <person name="Lipzen A."/>
            <person name="Lundell T."/>
            <person name="Morin E."/>
            <person name="Murat C."/>
            <person name="Riley R."/>
            <person name="Ohm R."/>
            <person name="Sun H."/>
            <person name="Tunlid A."/>
            <person name="Henrissat B."/>
            <person name="Grigoriev I.V."/>
            <person name="Hibbett D.S."/>
            <person name="Martin F."/>
        </authorList>
    </citation>
    <scope>NUCLEOTIDE SEQUENCE [LARGE SCALE GENOMIC DNA]</scope>
    <source>
        <strain evidence="2 3">MD-312</strain>
    </source>
</reference>
<proteinExistence type="predicted"/>
<dbReference type="HOGENOM" id="CLU_272986_0_0_1"/>
<keyword evidence="3" id="KW-1185">Reference proteome</keyword>
<feature type="region of interest" description="Disordered" evidence="1">
    <location>
        <begin position="790"/>
        <end position="829"/>
    </location>
</feature>
<feature type="region of interest" description="Disordered" evidence="1">
    <location>
        <begin position="926"/>
        <end position="949"/>
    </location>
</feature>
<dbReference type="Proteomes" id="UP000053820">
    <property type="component" value="Unassembled WGS sequence"/>
</dbReference>
<feature type="region of interest" description="Disordered" evidence="1">
    <location>
        <begin position="101"/>
        <end position="123"/>
    </location>
</feature>
<gene>
    <name evidence="2" type="ORF">HYDPIDRAFT_170487</name>
</gene>
<feature type="compositionally biased region" description="Basic and acidic residues" evidence="1">
    <location>
        <begin position="935"/>
        <end position="949"/>
    </location>
</feature>
<name>A0A0C9WA10_9AGAM</name>